<dbReference type="NCBIfam" id="NF006058">
    <property type="entry name" value="PRK08206.1"/>
    <property type="match status" value="1"/>
</dbReference>
<dbReference type="EMBL" id="BARW01002048">
    <property type="protein sequence ID" value="GAI66815.1"/>
    <property type="molecule type" value="Genomic_DNA"/>
</dbReference>
<evidence type="ECO:0000259" key="1">
    <source>
        <dbReference type="Pfam" id="PF00291"/>
    </source>
</evidence>
<evidence type="ECO:0000313" key="2">
    <source>
        <dbReference type="EMBL" id="GAI66815.1"/>
    </source>
</evidence>
<dbReference type="Pfam" id="PF00291">
    <property type="entry name" value="PALP"/>
    <property type="match status" value="1"/>
</dbReference>
<dbReference type="PANTHER" id="PTHR42937:SF1">
    <property type="entry name" value="DIAMINOPROPIONATE AMMONIA-LYASE"/>
    <property type="match status" value="1"/>
</dbReference>
<dbReference type="SUPFAM" id="SSF53686">
    <property type="entry name" value="Tryptophan synthase beta subunit-like PLP-dependent enzymes"/>
    <property type="match status" value="1"/>
</dbReference>
<dbReference type="Gene3D" id="3.40.50.1100">
    <property type="match status" value="2"/>
</dbReference>
<reference evidence="2" key="1">
    <citation type="journal article" date="2014" name="Front. Microbiol.">
        <title>High frequency of phylogenetically diverse reductive dehalogenase-homologous genes in deep subseafloor sedimentary metagenomes.</title>
        <authorList>
            <person name="Kawai M."/>
            <person name="Futagami T."/>
            <person name="Toyoda A."/>
            <person name="Takaki Y."/>
            <person name="Nishi S."/>
            <person name="Hori S."/>
            <person name="Arai W."/>
            <person name="Tsubouchi T."/>
            <person name="Morono Y."/>
            <person name="Uchiyama I."/>
            <person name="Ito T."/>
            <person name="Fujiyama A."/>
            <person name="Inagaki F."/>
            <person name="Takami H."/>
        </authorList>
    </citation>
    <scope>NUCLEOTIDE SEQUENCE</scope>
    <source>
        <strain evidence="2">Expedition CK06-06</strain>
    </source>
</reference>
<feature type="non-terminal residue" evidence="2">
    <location>
        <position position="1"/>
    </location>
</feature>
<dbReference type="AlphaFoldDB" id="X1RUD7"/>
<dbReference type="InterPro" id="IPR036052">
    <property type="entry name" value="TrpB-like_PALP_sf"/>
</dbReference>
<name>X1RUD7_9ZZZZ</name>
<dbReference type="PANTHER" id="PTHR42937">
    <property type="match status" value="1"/>
</dbReference>
<comment type="caution">
    <text evidence="2">The sequence shown here is derived from an EMBL/GenBank/DDBJ whole genome shotgun (WGS) entry which is preliminary data.</text>
</comment>
<dbReference type="InterPro" id="IPR001926">
    <property type="entry name" value="TrpB-like_PALP"/>
</dbReference>
<sequence>QGYATLIDEVFEQLKIEGCSTPTHVFLQAGVGSLAAGVQGYLMTKVGKERPITVVIEPHNAACLYKSAKMGDNNPHSVKGKLSTIMAGLACGKPSIIAWDVLRDYSDVFISCSDDIAAKGMRIYGNPLPSDPQIISGESGAVSLGLLTEILQNNSYGDLKSKMNLSSESRILLISTEGDTDPDHYRKVVWDGKYPSL</sequence>
<feature type="domain" description="Tryptophan synthase beta chain-like PALP" evidence="1">
    <location>
        <begin position="1"/>
        <end position="149"/>
    </location>
</feature>
<gene>
    <name evidence="2" type="ORF">S12H4_05988</name>
</gene>
<protein>
    <recommendedName>
        <fullName evidence="1">Tryptophan synthase beta chain-like PALP domain-containing protein</fullName>
    </recommendedName>
</protein>
<organism evidence="2">
    <name type="scientific">marine sediment metagenome</name>
    <dbReference type="NCBI Taxonomy" id="412755"/>
    <lineage>
        <taxon>unclassified sequences</taxon>
        <taxon>metagenomes</taxon>
        <taxon>ecological metagenomes</taxon>
    </lineage>
</organism>
<proteinExistence type="predicted"/>
<accession>X1RUD7</accession>